<proteinExistence type="predicted"/>
<name>A0A6J4V4K2_9DEIN</name>
<organism evidence="2">
    <name type="scientific">uncultured Truepera sp</name>
    <dbReference type="NCBI Taxonomy" id="543023"/>
    <lineage>
        <taxon>Bacteria</taxon>
        <taxon>Thermotogati</taxon>
        <taxon>Deinococcota</taxon>
        <taxon>Deinococci</taxon>
        <taxon>Trueperales</taxon>
        <taxon>Trueperaceae</taxon>
        <taxon>Truepera</taxon>
        <taxon>environmental samples</taxon>
    </lineage>
</organism>
<dbReference type="AlphaFoldDB" id="A0A6J4V4K2"/>
<feature type="compositionally biased region" description="Basic and acidic residues" evidence="1">
    <location>
        <begin position="174"/>
        <end position="184"/>
    </location>
</feature>
<protein>
    <submittedName>
        <fullName evidence="2">Uncharacterized protein</fullName>
    </submittedName>
</protein>
<accession>A0A6J4V4K2</accession>
<evidence type="ECO:0000256" key="1">
    <source>
        <dbReference type="SAM" id="MobiDB-lite"/>
    </source>
</evidence>
<reference evidence="2" key="1">
    <citation type="submission" date="2020-02" db="EMBL/GenBank/DDBJ databases">
        <authorList>
            <person name="Meier V. D."/>
        </authorList>
    </citation>
    <scope>NUCLEOTIDE SEQUENCE</scope>
    <source>
        <strain evidence="2">AVDCRST_MAG86</strain>
    </source>
</reference>
<feature type="region of interest" description="Disordered" evidence="1">
    <location>
        <begin position="158"/>
        <end position="184"/>
    </location>
</feature>
<feature type="compositionally biased region" description="Pro residues" evidence="1">
    <location>
        <begin position="86"/>
        <end position="115"/>
    </location>
</feature>
<dbReference type="EMBL" id="CADCWP010000096">
    <property type="protein sequence ID" value="CAA9568356.1"/>
    <property type="molecule type" value="Genomic_DNA"/>
</dbReference>
<gene>
    <name evidence="2" type="ORF">AVDCRST_MAG86-1293</name>
</gene>
<feature type="region of interest" description="Disordered" evidence="1">
    <location>
        <begin position="82"/>
        <end position="142"/>
    </location>
</feature>
<evidence type="ECO:0000313" key="2">
    <source>
        <dbReference type="EMBL" id="CAA9568356.1"/>
    </source>
</evidence>
<sequence>MHAEYDKPFIDAHLQAVKTVDELARVLGPDVPIVVDGYASLQKLYDEYDAKVEDMRSRIAWYSTNKKELETTVTDLRTQLKTQAAPPAPQPDPVPTPVPTPDPGPTPTPTPPPSLEPKSTSKVEDRPSLFSGDRPGAPNLEKLPGALQARFDELKAFHENPKRSPNLTQPKLKTHPDIFLDDGKKTPRPIMGLMGMFRGSQKAFHDLAIGNRVFRNDYAVITVAEWALMICASTIDRTYKNPATGQYAKSYFDFLKRAQGRYPKMSESQIDMAGVKRFPYLNELPEYDWHDGHALDFGLAFGTMVEALRFLRDNLPLDGIVVEAHKQLEDLIFNHILPRMTFIAKVRYGENARPYMWCQNLRHAYLSVASGWERMYEITGDPKLSSEVEMLWQWWREDWKTVPLPDGRTGIGGPHGIRAAAKAKGNEFYAGWHNSVYLEETMFRLAVDAVVFGGAGPTVKDLEQATNLLYHTLPRYGWTHRSRVAGDMGGGGKLAPLDQRKIAMFTDGSQVPAHAYVGHDSPEQAGVPDFDWSGSFRRGGVLVGAPWTDIPNFEARVKEVHAMSVQEAKEGDKYMGCLLLPLALFEAKRAGMLPRAA</sequence>